<dbReference type="GO" id="GO:0005975">
    <property type="term" value="P:carbohydrate metabolic process"/>
    <property type="evidence" value="ECO:0007669"/>
    <property type="project" value="InterPro"/>
</dbReference>
<dbReference type="GO" id="GO:0004557">
    <property type="term" value="F:alpha-galactosidase activity"/>
    <property type="evidence" value="ECO:0007669"/>
    <property type="project" value="UniProtKB-EC"/>
</dbReference>
<dbReference type="KEGG" id="fcm:BIW12_09755"/>
<comment type="catalytic activity">
    <reaction evidence="5">
        <text>Hydrolysis of terminal, non-reducing alpha-D-galactose residues in alpha-D-galactosides, including galactose oligosaccharides, galactomannans and galactolipids.</text>
        <dbReference type="EC" id="3.2.1.22"/>
    </reaction>
</comment>
<dbReference type="InterPro" id="IPR041233">
    <property type="entry name" value="Melibiase_C"/>
</dbReference>
<dbReference type="EMBL" id="CP017774">
    <property type="protein sequence ID" value="AOZ99698.1"/>
    <property type="molecule type" value="Genomic_DNA"/>
</dbReference>
<proteinExistence type="inferred from homology"/>
<dbReference type="Proteomes" id="UP000178198">
    <property type="component" value="Chromosome"/>
</dbReference>
<dbReference type="SUPFAM" id="SSF51011">
    <property type="entry name" value="Glycosyl hydrolase domain"/>
    <property type="match status" value="1"/>
</dbReference>
<dbReference type="PROSITE" id="PS00512">
    <property type="entry name" value="ALPHA_GALACTOSIDASE"/>
    <property type="match status" value="1"/>
</dbReference>
<evidence type="ECO:0000256" key="4">
    <source>
        <dbReference type="ARBA" id="ARBA00023295"/>
    </source>
</evidence>
<feature type="chain" id="PRO_5009444305" description="Alpha-galactosidase" evidence="6">
    <location>
        <begin position="23"/>
        <end position="416"/>
    </location>
</feature>
<keyword evidence="4 5" id="KW-0326">Glycosidase</keyword>
<accession>A0A1D9PAU1</accession>
<evidence type="ECO:0000256" key="5">
    <source>
        <dbReference type="RuleBase" id="RU361168"/>
    </source>
</evidence>
<evidence type="ECO:0000256" key="2">
    <source>
        <dbReference type="ARBA" id="ARBA00022729"/>
    </source>
</evidence>
<dbReference type="Gene3D" id="2.60.40.1180">
    <property type="entry name" value="Golgi alpha-mannosidase II"/>
    <property type="match status" value="1"/>
</dbReference>
<dbReference type="InterPro" id="IPR013780">
    <property type="entry name" value="Glyco_hydro_b"/>
</dbReference>
<keyword evidence="9" id="KW-1185">Reference proteome</keyword>
<dbReference type="InterPro" id="IPR017853">
    <property type="entry name" value="GH"/>
</dbReference>
<dbReference type="FunFam" id="3.20.20.70:FF:000286">
    <property type="entry name" value="Alpha-galactosidase"/>
    <property type="match status" value="1"/>
</dbReference>
<evidence type="ECO:0000259" key="7">
    <source>
        <dbReference type="Pfam" id="PF17801"/>
    </source>
</evidence>
<dbReference type="InterPro" id="IPR013785">
    <property type="entry name" value="Aldolase_TIM"/>
</dbReference>
<evidence type="ECO:0000256" key="3">
    <source>
        <dbReference type="ARBA" id="ARBA00022801"/>
    </source>
</evidence>
<dbReference type="PRINTS" id="PR00740">
    <property type="entry name" value="GLHYDRLASE27"/>
</dbReference>
<feature type="signal peptide" evidence="6">
    <location>
        <begin position="1"/>
        <end position="22"/>
    </location>
</feature>
<dbReference type="Pfam" id="PF16499">
    <property type="entry name" value="Melibiase_2"/>
    <property type="match status" value="1"/>
</dbReference>
<gene>
    <name evidence="8" type="ORF">BIW12_09755</name>
</gene>
<name>A0A1D9PAU1_9FLAO</name>
<dbReference type="EC" id="3.2.1.22" evidence="5"/>
<sequence length="416" mass="46268">MKKQIFSLILMVLCLSSGSVEAQTKLADGSLLAPTPPMGWMTWNYFADKFNETDIREMADAMVSSGMVKAGYNYLFIDDGWQGGRDNRNNIIPDPKKFPSGIKALADYVHSKGLKLGIYSDAAPLTCGGYTASLNFEEQDAKTFASWGIDYLKYDYCGAPDDMEIAKTRYKKMADALRNSGRDIVLGICEWGGRKPWLWGGQVGGQLWRTTGDVRDKWRSIKPVKTLKDLDTEGAGILDIVDFSQDYASYAGPGHWNDMDMLVVGLYGKKGPSGDFGGVGCTDAEYQSQMSLWSIMNSPLAASNDVRNMNAETKRILLNDEVIAINQDALGKQAVCKIKNDTWSVFVKPLANGDYAIAIVNRSETTQKSKINFAELGLNETYEIKDLWAHKVIGKGKKWSGMVQRHETKMFRLKKI</sequence>
<dbReference type="SUPFAM" id="SSF51445">
    <property type="entry name" value="(Trans)glycosidases"/>
    <property type="match status" value="1"/>
</dbReference>
<dbReference type="CDD" id="cd14792">
    <property type="entry name" value="GH27"/>
    <property type="match status" value="1"/>
</dbReference>
<keyword evidence="5" id="KW-1015">Disulfide bond</keyword>
<dbReference type="Gene3D" id="3.20.20.70">
    <property type="entry name" value="Aldolase class I"/>
    <property type="match status" value="1"/>
</dbReference>
<dbReference type="InterPro" id="IPR000111">
    <property type="entry name" value="Glyco_hydro_27/36_CS"/>
</dbReference>
<comment type="similarity">
    <text evidence="1 5">Belongs to the glycosyl hydrolase 27 family.</text>
</comment>
<dbReference type="AlphaFoldDB" id="A0A1D9PAU1"/>
<dbReference type="PANTHER" id="PTHR11452">
    <property type="entry name" value="ALPHA-GALACTOSIDASE/ALPHA-N-ACETYLGALACTOSAMINIDASE"/>
    <property type="match status" value="1"/>
</dbReference>
<dbReference type="PANTHER" id="PTHR11452:SF75">
    <property type="entry name" value="ALPHA-GALACTOSIDASE MEL1"/>
    <property type="match status" value="1"/>
</dbReference>
<dbReference type="STRING" id="1306519.BIW12_09755"/>
<dbReference type="Pfam" id="PF17801">
    <property type="entry name" value="Melibiase_C"/>
    <property type="match status" value="1"/>
</dbReference>
<keyword evidence="3 5" id="KW-0378">Hydrolase</keyword>
<reference evidence="8 9" key="1">
    <citation type="submission" date="2016-10" db="EMBL/GenBank/DDBJ databases">
        <title>Complete Genome Sequence of Flavobacterium sp. PK15.</title>
        <authorList>
            <person name="Ekwe A."/>
            <person name="Kim S.B."/>
        </authorList>
    </citation>
    <scope>NUCLEOTIDE SEQUENCE [LARGE SCALE GENOMIC DNA]</scope>
    <source>
        <strain evidence="8 9">PK15</strain>
    </source>
</reference>
<dbReference type="InterPro" id="IPR002241">
    <property type="entry name" value="Glyco_hydro_27"/>
</dbReference>
<protein>
    <recommendedName>
        <fullName evidence="5">Alpha-galactosidase</fullName>
        <ecNumber evidence="5">3.2.1.22</ecNumber>
    </recommendedName>
    <alternativeName>
        <fullName evidence="5">Melibiase</fullName>
    </alternativeName>
</protein>
<evidence type="ECO:0000313" key="9">
    <source>
        <dbReference type="Proteomes" id="UP000178198"/>
    </source>
</evidence>
<organism evidence="8 9">
    <name type="scientific">Flavobacterium commune</name>
    <dbReference type="NCBI Taxonomy" id="1306519"/>
    <lineage>
        <taxon>Bacteria</taxon>
        <taxon>Pseudomonadati</taxon>
        <taxon>Bacteroidota</taxon>
        <taxon>Flavobacteriia</taxon>
        <taxon>Flavobacteriales</taxon>
        <taxon>Flavobacteriaceae</taxon>
        <taxon>Flavobacterium</taxon>
    </lineage>
</organism>
<evidence type="ECO:0000256" key="6">
    <source>
        <dbReference type="SAM" id="SignalP"/>
    </source>
</evidence>
<evidence type="ECO:0000313" key="8">
    <source>
        <dbReference type="EMBL" id="AOZ99698.1"/>
    </source>
</evidence>
<keyword evidence="2 6" id="KW-0732">Signal</keyword>
<dbReference type="RefSeq" id="WP_071184945.1">
    <property type="nucleotide sequence ID" value="NZ_CP017774.1"/>
</dbReference>
<feature type="domain" description="Alpha galactosidase C-terminal" evidence="7">
    <location>
        <begin position="341"/>
        <end position="413"/>
    </location>
</feature>
<evidence type="ECO:0000256" key="1">
    <source>
        <dbReference type="ARBA" id="ARBA00009743"/>
    </source>
</evidence>